<accession>A0A9D3YDH8</accession>
<keyword evidence="2" id="KW-1185">Reference proteome</keyword>
<name>A0A9D3YDH8_DREPO</name>
<comment type="caution">
    <text evidence="1">The sequence shown here is derived from an EMBL/GenBank/DDBJ whole genome shotgun (WGS) entry which is preliminary data.</text>
</comment>
<dbReference type="EMBL" id="JAIWYP010000016">
    <property type="protein sequence ID" value="KAH3696776.1"/>
    <property type="molecule type" value="Genomic_DNA"/>
</dbReference>
<organism evidence="1 2">
    <name type="scientific">Dreissena polymorpha</name>
    <name type="common">Zebra mussel</name>
    <name type="synonym">Mytilus polymorpha</name>
    <dbReference type="NCBI Taxonomy" id="45954"/>
    <lineage>
        <taxon>Eukaryota</taxon>
        <taxon>Metazoa</taxon>
        <taxon>Spiralia</taxon>
        <taxon>Lophotrochozoa</taxon>
        <taxon>Mollusca</taxon>
        <taxon>Bivalvia</taxon>
        <taxon>Autobranchia</taxon>
        <taxon>Heteroconchia</taxon>
        <taxon>Euheterodonta</taxon>
        <taxon>Imparidentia</taxon>
        <taxon>Neoheterodontei</taxon>
        <taxon>Myida</taxon>
        <taxon>Dreissenoidea</taxon>
        <taxon>Dreissenidae</taxon>
        <taxon>Dreissena</taxon>
    </lineage>
</organism>
<protein>
    <submittedName>
        <fullName evidence="1">Uncharacterized protein</fullName>
    </submittedName>
</protein>
<reference evidence="1" key="1">
    <citation type="journal article" date="2019" name="bioRxiv">
        <title>The Genome of the Zebra Mussel, Dreissena polymorpha: A Resource for Invasive Species Research.</title>
        <authorList>
            <person name="McCartney M.A."/>
            <person name="Auch B."/>
            <person name="Kono T."/>
            <person name="Mallez S."/>
            <person name="Zhang Y."/>
            <person name="Obille A."/>
            <person name="Becker A."/>
            <person name="Abrahante J.E."/>
            <person name="Garbe J."/>
            <person name="Badalamenti J.P."/>
            <person name="Herman A."/>
            <person name="Mangelson H."/>
            <person name="Liachko I."/>
            <person name="Sullivan S."/>
            <person name="Sone E.D."/>
            <person name="Koren S."/>
            <person name="Silverstein K.A.T."/>
            <person name="Beckman K.B."/>
            <person name="Gohl D.M."/>
        </authorList>
    </citation>
    <scope>NUCLEOTIDE SEQUENCE</scope>
    <source>
        <strain evidence="1">Duluth1</strain>
        <tissue evidence="1">Whole animal</tissue>
    </source>
</reference>
<evidence type="ECO:0000313" key="1">
    <source>
        <dbReference type="EMBL" id="KAH3696776.1"/>
    </source>
</evidence>
<sequence>MARIEVLLKGIFGWARPMLVGPRDRPCCHKRFMSKQNFGWAWSMWARRHRVGNGARHKVQYKLEFQGSSANSVGGDSGQDGRSEEIVARTGGQTAEIITISPRF</sequence>
<proteinExistence type="predicted"/>
<evidence type="ECO:0000313" key="2">
    <source>
        <dbReference type="Proteomes" id="UP000828390"/>
    </source>
</evidence>
<reference evidence="1" key="2">
    <citation type="submission" date="2020-11" db="EMBL/GenBank/DDBJ databases">
        <authorList>
            <person name="McCartney M.A."/>
            <person name="Auch B."/>
            <person name="Kono T."/>
            <person name="Mallez S."/>
            <person name="Becker A."/>
            <person name="Gohl D.M."/>
            <person name="Silverstein K.A.T."/>
            <person name="Koren S."/>
            <person name="Bechman K.B."/>
            <person name="Herman A."/>
            <person name="Abrahante J.E."/>
            <person name="Garbe J."/>
        </authorList>
    </citation>
    <scope>NUCLEOTIDE SEQUENCE</scope>
    <source>
        <strain evidence="1">Duluth1</strain>
        <tissue evidence="1">Whole animal</tissue>
    </source>
</reference>
<gene>
    <name evidence="1" type="ORF">DPMN_084253</name>
</gene>
<dbReference type="AlphaFoldDB" id="A0A9D3YDH8"/>
<dbReference type="Proteomes" id="UP000828390">
    <property type="component" value="Unassembled WGS sequence"/>
</dbReference>